<dbReference type="PROSITE" id="PS51202">
    <property type="entry name" value="RCK_C"/>
    <property type="match status" value="1"/>
</dbReference>
<feature type="compositionally biased region" description="Basic and acidic residues" evidence="1">
    <location>
        <begin position="257"/>
        <end position="266"/>
    </location>
</feature>
<dbReference type="GO" id="GO:0006813">
    <property type="term" value="P:potassium ion transport"/>
    <property type="evidence" value="ECO:0007669"/>
    <property type="project" value="InterPro"/>
</dbReference>
<dbReference type="Proteomes" id="UP000320496">
    <property type="component" value="Chromosome"/>
</dbReference>
<keyword evidence="2" id="KW-0472">Membrane</keyword>
<dbReference type="OrthoDB" id="369355at2"/>
<proteinExistence type="predicted"/>
<dbReference type="EMBL" id="CP036275">
    <property type="protein sequence ID" value="QDU41048.1"/>
    <property type="molecule type" value="Genomic_DNA"/>
</dbReference>
<evidence type="ECO:0000313" key="5">
    <source>
        <dbReference type="Proteomes" id="UP000320496"/>
    </source>
</evidence>
<protein>
    <submittedName>
        <fullName evidence="4">Potassium/proton antiporter</fullName>
    </submittedName>
</protein>
<dbReference type="AlphaFoldDB" id="A0A517ZF00"/>
<dbReference type="Gene3D" id="3.30.70.1450">
    <property type="entry name" value="Regulator of K+ conductance, C-terminal domain"/>
    <property type="match status" value="1"/>
</dbReference>
<feature type="transmembrane region" description="Helical" evidence="2">
    <location>
        <begin position="65"/>
        <end position="85"/>
    </location>
</feature>
<keyword evidence="5" id="KW-1185">Reference proteome</keyword>
<dbReference type="KEGG" id="mri:Mal4_54130"/>
<dbReference type="InterPro" id="IPR036721">
    <property type="entry name" value="RCK_C_sf"/>
</dbReference>
<feature type="transmembrane region" description="Helical" evidence="2">
    <location>
        <begin position="6"/>
        <end position="27"/>
    </location>
</feature>
<feature type="domain" description="RCK C-terminal" evidence="3">
    <location>
        <begin position="142"/>
        <end position="227"/>
    </location>
</feature>
<sequence length="266" mass="29932">MTAIASLLVVLTLSLLVTRIAAMALILTGMSRESARFQARSAFTGVGYPTHEAEDIVGHPVRRRVIMLLMLLGNLGIGAVVATLILSTLQTAESEYWWMKLLALAFGLWVLWRAATNRFLERHTNRIIAWVLRRWGNLQVRDYVAILQLQGGYAVHELMVEPGDWLADRTLIELRLPQEGVLVLAVQRTEGVFLGAPTGETAIRAGDTLILYGPVERIEELDQRRRGRRGDAAHREAVEEYAEDLEQQEQIDDQIEEERRTSAPPD</sequence>
<feature type="transmembrane region" description="Helical" evidence="2">
    <location>
        <begin position="97"/>
        <end position="115"/>
    </location>
</feature>
<dbReference type="Pfam" id="PF02080">
    <property type="entry name" value="TrkA_C"/>
    <property type="match status" value="1"/>
</dbReference>
<evidence type="ECO:0000256" key="2">
    <source>
        <dbReference type="SAM" id="Phobius"/>
    </source>
</evidence>
<keyword evidence="2" id="KW-1133">Transmembrane helix</keyword>
<dbReference type="GO" id="GO:0008324">
    <property type="term" value="F:monoatomic cation transmembrane transporter activity"/>
    <property type="evidence" value="ECO:0007669"/>
    <property type="project" value="InterPro"/>
</dbReference>
<feature type="compositionally biased region" description="Acidic residues" evidence="1">
    <location>
        <begin position="239"/>
        <end position="256"/>
    </location>
</feature>
<evidence type="ECO:0000313" key="4">
    <source>
        <dbReference type="EMBL" id="QDU41048.1"/>
    </source>
</evidence>
<dbReference type="RefSeq" id="WP_145372273.1">
    <property type="nucleotide sequence ID" value="NZ_CP036275.1"/>
</dbReference>
<feature type="compositionally biased region" description="Basic and acidic residues" evidence="1">
    <location>
        <begin position="223"/>
        <end position="238"/>
    </location>
</feature>
<evidence type="ECO:0000256" key="1">
    <source>
        <dbReference type="SAM" id="MobiDB-lite"/>
    </source>
</evidence>
<evidence type="ECO:0000259" key="3">
    <source>
        <dbReference type="PROSITE" id="PS51202"/>
    </source>
</evidence>
<feature type="region of interest" description="Disordered" evidence="1">
    <location>
        <begin position="223"/>
        <end position="266"/>
    </location>
</feature>
<organism evidence="4 5">
    <name type="scientific">Maioricimonas rarisocia</name>
    <dbReference type="NCBI Taxonomy" id="2528026"/>
    <lineage>
        <taxon>Bacteria</taxon>
        <taxon>Pseudomonadati</taxon>
        <taxon>Planctomycetota</taxon>
        <taxon>Planctomycetia</taxon>
        <taxon>Planctomycetales</taxon>
        <taxon>Planctomycetaceae</taxon>
        <taxon>Maioricimonas</taxon>
    </lineage>
</organism>
<name>A0A517ZF00_9PLAN</name>
<dbReference type="InterPro" id="IPR006037">
    <property type="entry name" value="RCK_C"/>
</dbReference>
<keyword evidence="2" id="KW-0812">Transmembrane</keyword>
<reference evidence="4 5" key="1">
    <citation type="submission" date="2019-02" db="EMBL/GenBank/DDBJ databases">
        <title>Deep-cultivation of Planctomycetes and their phenomic and genomic characterization uncovers novel biology.</title>
        <authorList>
            <person name="Wiegand S."/>
            <person name="Jogler M."/>
            <person name="Boedeker C."/>
            <person name="Pinto D."/>
            <person name="Vollmers J."/>
            <person name="Rivas-Marin E."/>
            <person name="Kohn T."/>
            <person name="Peeters S.H."/>
            <person name="Heuer A."/>
            <person name="Rast P."/>
            <person name="Oberbeckmann S."/>
            <person name="Bunk B."/>
            <person name="Jeske O."/>
            <person name="Meyerdierks A."/>
            <person name="Storesund J.E."/>
            <person name="Kallscheuer N."/>
            <person name="Luecker S."/>
            <person name="Lage O.M."/>
            <person name="Pohl T."/>
            <person name="Merkel B.J."/>
            <person name="Hornburger P."/>
            <person name="Mueller R.-W."/>
            <person name="Bruemmer F."/>
            <person name="Labrenz M."/>
            <person name="Spormann A.M."/>
            <person name="Op den Camp H."/>
            <person name="Overmann J."/>
            <person name="Amann R."/>
            <person name="Jetten M.S.M."/>
            <person name="Mascher T."/>
            <person name="Medema M.H."/>
            <person name="Devos D.P."/>
            <person name="Kaster A.-K."/>
            <person name="Ovreas L."/>
            <person name="Rohde M."/>
            <person name="Galperin M.Y."/>
            <person name="Jogler C."/>
        </authorList>
    </citation>
    <scope>NUCLEOTIDE SEQUENCE [LARGE SCALE GENOMIC DNA]</scope>
    <source>
        <strain evidence="4 5">Mal4</strain>
    </source>
</reference>
<dbReference type="SUPFAM" id="SSF116726">
    <property type="entry name" value="TrkA C-terminal domain-like"/>
    <property type="match status" value="1"/>
</dbReference>
<gene>
    <name evidence="4" type="ORF">Mal4_54130</name>
</gene>
<accession>A0A517ZF00</accession>